<evidence type="ECO:0000313" key="6">
    <source>
        <dbReference type="EMBL" id="CAE4615188.1"/>
    </source>
</evidence>
<evidence type="ECO:0000259" key="3">
    <source>
        <dbReference type="PROSITE" id="PS50250"/>
    </source>
</evidence>
<evidence type="ECO:0000256" key="2">
    <source>
        <dbReference type="ARBA" id="ARBA00022942"/>
    </source>
</evidence>
<feature type="domain" description="PCI" evidence="3">
    <location>
        <begin position="211"/>
        <end position="381"/>
    </location>
</feature>
<protein>
    <recommendedName>
        <fullName evidence="3">PCI domain-containing protein</fullName>
    </recommendedName>
</protein>
<dbReference type="InterPro" id="IPR036390">
    <property type="entry name" value="WH_DNA-bd_sf"/>
</dbReference>
<dbReference type="InterPro" id="IPR000717">
    <property type="entry name" value="PCI_dom"/>
</dbReference>
<dbReference type="GO" id="GO:0008541">
    <property type="term" value="C:proteasome regulatory particle, lid subcomplex"/>
    <property type="evidence" value="ECO:0007669"/>
    <property type="project" value="TreeGrafter"/>
</dbReference>
<proteinExistence type="inferred from homology"/>
<gene>
    <name evidence="6" type="ORF">DBRI00130_LOCUS19090</name>
    <name evidence="4" type="ORF">DBRI1063_LOCUS95</name>
    <name evidence="5" type="ORF">DBRI1063_LOCUS96</name>
</gene>
<dbReference type="Pfam" id="PF22037">
    <property type="entry name" value="PSD13_N"/>
    <property type="match status" value="1"/>
</dbReference>
<dbReference type="PANTHER" id="PTHR10539:SF0">
    <property type="entry name" value="26S PROTEASOME NON-ATPASE REGULATORY SUBUNIT 13"/>
    <property type="match status" value="1"/>
</dbReference>
<evidence type="ECO:0000256" key="1">
    <source>
        <dbReference type="ARBA" id="ARBA00006207"/>
    </source>
</evidence>
<organism evidence="6">
    <name type="scientific">Ditylum brightwellii</name>
    <dbReference type="NCBI Taxonomy" id="49249"/>
    <lineage>
        <taxon>Eukaryota</taxon>
        <taxon>Sar</taxon>
        <taxon>Stramenopiles</taxon>
        <taxon>Ochrophyta</taxon>
        <taxon>Bacillariophyta</taxon>
        <taxon>Mediophyceae</taxon>
        <taxon>Lithodesmiophycidae</taxon>
        <taxon>Lithodesmiales</taxon>
        <taxon>Lithodesmiaceae</taxon>
        <taxon>Ditylum</taxon>
    </lineage>
</organism>
<dbReference type="GO" id="GO:0005829">
    <property type="term" value="C:cytosol"/>
    <property type="evidence" value="ECO:0007669"/>
    <property type="project" value="TreeGrafter"/>
</dbReference>
<dbReference type="PANTHER" id="PTHR10539">
    <property type="entry name" value="26S PROTEASOME NON-ATPASE REGULATORY SUBUNIT 13"/>
    <property type="match status" value="1"/>
</dbReference>
<name>A0A6U3XGS4_9STRA</name>
<dbReference type="PROSITE" id="PS50250">
    <property type="entry name" value="PCI"/>
    <property type="match status" value="1"/>
</dbReference>
<dbReference type="AlphaFoldDB" id="A0A6U3XGS4"/>
<dbReference type="SMART" id="SM00088">
    <property type="entry name" value="PINT"/>
    <property type="match status" value="1"/>
</dbReference>
<dbReference type="InterPro" id="IPR054179">
    <property type="entry name" value="PSD13_N"/>
</dbReference>
<dbReference type="GO" id="GO:0006511">
    <property type="term" value="P:ubiquitin-dependent protein catabolic process"/>
    <property type="evidence" value="ECO:0007669"/>
    <property type="project" value="TreeGrafter"/>
</dbReference>
<evidence type="ECO:0000313" key="5">
    <source>
        <dbReference type="EMBL" id="CAD9313690.1"/>
    </source>
</evidence>
<dbReference type="EMBL" id="HBGN01000190">
    <property type="protein sequence ID" value="CAD9313689.1"/>
    <property type="molecule type" value="Transcribed_RNA"/>
</dbReference>
<keyword evidence="2" id="KW-0647">Proteasome</keyword>
<dbReference type="EMBL" id="HBGN01000191">
    <property type="protein sequence ID" value="CAD9313690.1"/>
    <property type="molecule type" value="Transcribed_RNA"/>
</dbReference>
<accession>A0A6U3XGS4</accession>
<dbReference type="SUPFAM" id="SSF46785">
    <property type="entry name" value="Winged helix' DNA-binding domain"/>
    <property type="match status" value="1"/>
</dbReference>
<dbReference type="GO" id="GO:0005198">
    <property type="term" value="F:structural molecule activity"/>
    <property type="evidence" value="ECO:0007669"/>
    <property type="project" value="TreeGrafter"/>
</dbReference>
<dbReference type="GO" id="GO:0005634">
    <property type="term" value="C:nucleus"/>
    <property type="evidence" value="ECO:0007669"/>
    <property type="project" value="TreeGrafter"/>
</dbReference>
<dbReference type="EMBL" id="HBNS01024203">
    <property type="protein sequence ID" value="CAE4615188.1"/>
    <property type="molecule type" value="Transcribed_RNA"/>
</dbReference>
<dbReference type="Pfam" id="PF01399">
    <property type="entry name" value="PCI"/>
    <property type="match status" value="1"/>
</dbReference>
<comment type="similarity">
    <text evidence="1">Belongs to the proteasome subunit S11 family.</text>
</comment>
<sequence>MASYVDTSAAALEHLEQMSTLHPDLSDAYTNLSNLFNRKLWHQLTISILSFVSTPTETLRTTAEGTNSYLALFDRVVLAADKKLNQLSLARIASAVASSLLLKSTKSKDGLAAKAVLENLLEKKARLGVPATLYTEAKLSLLTLSILEESGSSGEDETNKILESTKIMLKANKSILAELADGTESDTAIVHSAYYETAMTYRKAVGPPEAYYKEAMQFLSYTPLASLVPERQYALATDLSLAALTGDGVFNFGEVVQSPILHCLENTEKGWLLELMNASAKGDVSGFTAITERHAADIQNTTALAARAVQVKEKITLLALVNMVFERPSSERTLSFEDIAERIQMPKDAVELVIMRALSLGLIKGCMDQVDEIVEVSWVMPRVLDTEQMKDLGERFGEWAVKVSKTKDFMEEQIPTLA</sequence>
<evidence type="ECO:0000313" key="4">
    <source>
        <dbReference type="EMBL" id="CAD9313689.1"/>
    </source>
</evidence>
<reference evidence="6" key="1">
    <citation type="submission" date="2021-01" db="EMBL/GenBank/DDBJ databases">
        <authorList>
            <person name="Corre E."/>
            <person name="Pelletier E."/>
            <person name="Niang G."/>
            <person name="Scheremetjew M."/>
            <person name="Finn R."/>
            <person name="Kale V."/>
            <person name="Holt S."/>
            <person name="Cochrane G."/>
            <person name="Meng A."/>
            <person name="Brown T."/>
            <person name="Cohen L."/>
        </authorList>
    </citation>
    <scope>NUCLEOTIDE SEQUENCE</scope>
    <source>
        <strain evidence="6">GSO104</strain>
        <strain evidence="4">Pop2</strain>
    </source>
</reference>
<dbReference type="InterPro" id="IPR035298">
    <property type="entry name" value="PSMD13"/>
</dbReference>